<name>A0A4D8PYC6_9PROT</name>
<keyword evidence="1" id="KW-0614">Plasmid</keyword>
<organism evidence="1 2">
    <name type="scientific">Azospirillum argentinense</name>
    <dbReference type="NCBI Taxonomy" id="2970906"/>
    <lineage>
        <taxon>Bacteria</taxon>
        <taxon>Pseudomonadati</taxon>
        <taxon>Pseudomonadota</taxon>
        <taxon>Alphaproteobacteria</taxon>
        <taxon>Rhodospirillales</taxon>
        <taxon>Azospirillaceae</taxon>
        <taxon>Azospirillum</taxon>
    </lineage>
</organism>
<dbReference type="AlphaFoldDB" id="A0A4D8PYC6"/>
<geneLocation type="plasmid" evidence="1 2">
    <name>p3</name>
</geneLocation>
<dbReference type="KEGG" id="aare:D3093_30010"/>
<dbReference type="EMBL" id="CP032324">
    <property type="protein sequence ID" value="QCN99461.1"/>
    <property type="molecule type" value="Genomic_DNA"/>
</dbReference>
<protein>
    <submittedName>
        <fullName evidence="1">Uncharacterized protein</fullName>
    </submittedName>
</protein>
<proteinExistence type="predicted"/>
<reference evidence="1 2" key="1">
    <citation type="submission" date="2018-09" db="EMBL/GenBank/DDBJ databases">
        <title>Whole genome based analysis of evolution and adaptive divergence in Indian and Brazilian strains of Azospirillum brasilense.</title>
        <authorList>
            <person name="Singh C."/>
            <person name="Tripathi A.K."/>
        </authorList>
    </citation>
    <scope>NUCLEOTIDE SEQUENCE [LARGE SCALE GENOMIC DNA]</scope>
    <source>
        <strain evidence="1 2">MTCC4035</strain>
        <plasmid evidence="1 2">p3</plasmid>
    </source>
</reference>
<accession>A0A4D8PYC6</accession>
<sequence>MAAIIQFNEDDALMLDPFEGDFGDGETRIVNEIVTAPEPPRCHSCGGRITPGTRMRRIVEQIGDEAEGDEPEDIKRTEYLFCQHCCGAMAKDVKDGGDRLGSRTARMLRQRAEKEAAHG</sequence>
<gene>
    <name evidence="1" type="ORF">D3093_30010</name>
</gene>
<dbReference type="Proteomes" id="UP000298595">
    <property type="component" value="Plasmid p3"/>
</dbReference>
<evidence type="ECO:0000313" key="1">
    <source>
        <dbReference type="EMBL" id="QCN99461.1"/>
    </source>
</evidence>
<dbReference type="RefSeq" id="WP_137118288.1">
    <property type="nucleotide sequence ID" value="NZ_CP032324.1"/>
</dbReference>
<evidence type="ECO:0000313" key="2">
    <source>
        <dbReference type="Proteomes" id="UP000298595"/>
    </source>
</evidence>